<sequence length="76" mass="8646">MQSIGTQSLINLISHLAFILIAFWSIQGLHIERRMQLYPSQAKTLIVMLSVAIGYTCSSFFLNFINNVQNVIFLVK</sequence>
<protein>
    <submittedName>
        <fullName evidence="2">Putative membrane protein</fullName>
    </submittedName>
</protein>
<name>A0A081BIT1_9LACO</name>
<keyword evidence="1" id="KW-1133">Transmembrane helix</keyword>
<dbReference type="RefSeq" id="WP_034527851.1">
    <property type="nucleotide sequence ID" value="NZ_BBAZ01000013.1"/>
</dbReference>
<proteinExistence type="predicted"/>
<dbReference type="EMBL" id="BBJM01000015">
    <property type="protein sequence ID" value="GAK47949.1"/>
    <property type="molecule type" value="Genomic_DNA"/>
</dbReference>
<dbReference type="Proteomes" id="UP000028700">
    <property type="component" value="Unassembled WGS sequence"/>
</dbReference>
<dbReference type="eggNOG" id="COG4836">
    <property type="taxonomic scope" value="Bacteria"/>
</dbReference>
<dbReference type="STRING" id="1291743.LOSG293_150400"/>
<accession>A0A081BIT1</accession>
<keyword evidence="1" id="KW-0812">Transmembrane</keyword>
<feature type="transmembrane region" description="Helical" evidence="1">
    <location>
        <begin position="44"/>
        <end position="65"/>
    </location>
</feature>
<evidence type="ECO:0000256" key="1">
    <source>
        <dbReference type="SAM" id="Phobius"/>
    </source>
</evidence>
<evidence type="ECO:0000313" key="2">
    <source>
        <dbReference type="EMBL" id="GAK47949.1"/>
    </source>
</evidence>
<organism evidence="2 3">
    <name type="scientific">Secundilactobacillus oryzae JCM 18671</name>
    <dbReference type="NCBI Taxonomy" id="1291743"/>
    <lineage>
        <taxon>Bacteria</taxon>
        <taxon>Bacillati</taxon>
        <taxon>Bacillota</taxon>
        <taxon>Bacilli</taxon>
        <taxon>Lactobacillales</taxon>
        <taxon>Lactobacillaceae</taxon>
        <taxon>Secundilactobacillus</taxon>
    </lineage>
</organism>
<feature type="transmembrane region" description="Helical" evidence="1">
    <location>
        <begin position="12"/>
        <end position="32"/>
    </location>
</feature>
<keyword evidence="3" id="KW-1185">Reference proteome</keyword>
<evidence type="ECO:0000313" key="3">
    <source>
        <dbReference type="Proteomes" id="UP000028700"/>
    </source>
</evidence>
<dbReference type="InterPro" id="IPR009526">
    <property type="entry name" value="DUF1146"/>
</dbReference>
<gene>
    <name evidence="2" type="ORF">LOSG293_150400</name>
</gene>
<dbReference type="NCBIfam" id="TIGR02327">
    <property type="entry name" value="int_mem_ywzB"/>
    <property type="match status" value="1"/>
</dbReference>
<dbReference type="Pfam" id="PF06612">
    <property type="entry name" value="DUF1146"/>
    <property type="match status" value="1"/>
</dbReference>
<dbReference type="AlphaFoldDB" id="A0A081BIT1"/>
<dbReference type="OrthoDB" id="1651016at2"/>
<keyword evidence="1" id="KW-0472">Membrane</keyword>
<comment type="caution">
    <text evidence="2">The sequence shown here is derived from an EMBL/GenBank/DDBJ whole genome shotgun (WGS) entry which is preliminary data.</text>
</comment>
<reference evidence="2" key="1">
    <citation type="journal article" date="2014" name="Genome Announc.">
        <title>Draft Genome Sequence of Lactobacillus oryzae Strain SG293T.</title>
        <authorList>
            <person name="Tanizawa Y."/>
            <person name="Fujisawa T."/>
            <person name="Mochizuki T."/>
            <person name="Kaminuma E."/>
            <person name="Nakamura Y."/>
            <person name="Tohno M."/>
        </authorList>
    </citation>
    <scope>NUCLEOTIDE SEQUENCE [LARGE SCALE GENOMIC DNA]</scope>
    <source>
        <strain evidence="2">SG293</strain>
    </source>
</reference>